<keyword evidence="7" id="KW-0472">Membrane</keyword>
<sequence length="426" mass="46717">MGRLSSSNLLHFIIVFMKLCYHVYSVTHWEDIQALKQFRNAIDSNSVSPGSCLASWDFTVDPCDSLSGDKFTCGMRCDVVISGVSRVTELTLDQAGYSGALASPSWKLPYLQTLDLTNNYFTGSIPSSFSQLTRLQRLSLSTNSLNGSILDSAGSLPDSLEELLLDNNNIHGPIPQTLNNLKNLKRLELQRNKLSGEFPELTQLSNLQYLDVSNNAISGYLPGNFPGTLIELTIRNNSLQGNIPASVVNSSVYLQVLDLSYNNLTGSLPPELFSHPSLQQLTLAYNQFRWVEPPANWVRASELIAVDLSSNDIHGFLPGFMCRMPKLSALSLENNKFTGVIPTEYALKAVTVDGVGEMAPFERLLLGGNYLFGLIPGPLLRLNSGSGVTIRLGDNCLYECPESFYFCGGGMQKSLMECKAFTPVSP</sequence>
<keyword evidence="3" id="KW-0812">Transmembrane</keyword>
<feature type="signal peptide" evidence="8">
    <location>
        <begin position="1"/>
        <end position="25"/>
    </location>
</feature>
<feature type="domain" description="Leucine-rich repeat-containing N-terminal plant-type" evidence="9">
    <location>
        <begin position="30"/>
        <end position="65"/>
    </location>
</feature>
<dbReference type="OrthoDB" id="676979at2759"/>
<feature type="chain" id="PRO_5024418556" description="Leucine-rich repeat-containing N-terminal plant-type domain-containing protein" evidence="8">
    <location>
        <begin position="26"/>
        <end position="426"/>
    </location>
</feature>
<dbReference type="Pfam" id="PF13855">
    <property type="entry name" value="LRR_8"/>
    <property type="match status" value="3"/>
</dbReference>
<dbReference type="PANTHER" id="PTHR48009">
    <property type="entry name" value="LEUCINE-RICH REPEAT (LRR) FAMILY PROTEIN"/>
    <property type="match status" value="1"/>
</dbReference>
<evidence type="ECO:0000256" key="4">
    <source>
        <dbReference type="ARBA" id="ARBA00022729"/>
    </source>
</evidence>
<evidence type="ECO:0000256" key="2">
    <source>
        <dbReference type="ARBA" id="ARBA00022614"/>
    </source>
</evidence>
<dbReference type="InterPro" id="IPR053213">
    <property type="entry name" value="RLP29"/>
</dbReference>
<dbReference type="Gene3D" id="3.80.10.10">
    <property type="entry name" value="Ribonuclease Inhibitor"/>
    <property type="match status" value="3"/>
</dbReference>
<dbReference type="AlphaFoldDB" id="A0A5N6NJ71"/>
<organism evidence="10 11">
    <name type="scientific">Mikania micrantha</name>
    <name type="common">bitter vine</name>
    <dbReference type="NCBI Taxonomy" id="192012"/>
    <lineage>
        <taxon>Eukaryota</taxon>
        <taxon>Viridiplantae</taxon>
        <taxon>Streptophyta</taxon>
        <taxon>Embryophyta</taxon>
        <taxon>Tracheophyta</taxon>
        <taxon>Spermatophyta</taxon>
        <taxon>Magnoliopsida</taxon>
        <taxon>eudicotyledons</taxon>
        <taxon>Gunneridae</taxon>
        <taxon>Pentapetalae</taxon>
        <taxon>asterids</taxon>
        <taxon>campanulids</taxon>
        <taxon>Asterales</taxon>
        <taxon>Asteraceae</taxon>
        <taxon>Asteroideae</taxon>
        <taxon>Heliantheae alliance</taxon>
        <taxon>Eupatorieae</taxon>
        <taxon>Mikania</taxon>
    </lineage>
</organism>
<evidence type="ECO:0000259" key="9">
    <source>
        <dbReference type="Pfam" id="PF08263"/>
    </source>
</evidence>
<proteinExistence type="predicted"/>
<dbReference type="PANTHER" id="PTHR48009:SF7">
    <property type="entry name" value="LEUCINE-RICH REPEAT (LRR) FAMILY PROTEIN"/>
    <property type="match status" value="1"/>
</dbReference>
<dbReference type="SUPFAM" id="SSF52058">
    <property type="entry name" value="L domain-like"/>
    <property type="match status" value="1"/>
</dbReference>
<accession>A0A5N6NJ71</accession>
<gene>
    <name evidence="10" type="ORF">E3N88_20556</name>
</gene>
<dbReference type="Proteomes" id="UP000326396">
    <property type="component" value="Linkage Group LG19"/>
</dbReference>
<protein>
    <recommendedName>
        <fullName evidence="9">Leucine-rich repeat-containing N-terminal plant-type domain-containing protein</fullName>
    </recommendedName>
</protein>
<keyword evidence="5" id="KW-0677">Repeat</keyword>
<dbReference type="InterPro" id="IPR013210">
    <property type="entry name" value="LRR_N_plant-typ"/>
</dbReference>
<evidence type="ECO:0000313" key="10">
    <source>
        <dbReference type="EMBL" id="KAD4888483.1"/>
    </source>
</evidence>
<dbReference type="Pfam" id="PF08263">
    <property type="entry name" value="LRRNT_2"/>
    <property type="match status" value="1"/>
</dbReference>
<dbReference type="GO" id="GO:0006952">
    <property type="term" value="P:defense response"/>
    <property type="evidence" value="ECO:0007669"/>
    <property type="project" value="UniProtKB-ARBA"/>
</dbReference>
<evidence type="ECO:0000256" key="8">
    <source>
        <dbReference type="SAM" id="SignalP"/>
    </source>
</evidence>
<evidence type="ECO:0000313" key="11">
    <source>
        <dbReference type="Proteomes" id="UP000326396"/>
    </source>
</evidence>
<evidence type="ECO:0000256" key="3">
    <source>
        <dbReference type="ARBA" id="ARBA00022692"/>
    </source>
</evidence>
<dbReference type="GO" id="GO:0051707">
    <property type="term" value="P:response to other organism"/>
    <property type="evidence" value="ECO:0007669"/>
    <property type="project" value="UniProtKB-ARBA"/>
</dbReference>
<reference evidence="10 11" key="1">
    <citation type="submission" date="2019-05" db="EMBL/GenBank/DDBJ databases">
        <title>Mikania micrantha, genome provides insights into the molecular mechanism of rapid growth.</title>
        <authorList>
            <person name="Liu B."/>
        </authorList>
    </citation>
    <scope>NUCLEOTIDE SEQUENCE [LARGE SCALE GENOMIC DNA]</scope>
    <source>
        <strain evidence="10">NLD-2019</strain>
        <tissue evidence="10">Leaf</tissue>
    </source>
</reference>
<name>A0A5N6NJ71_9ASTR</name>
<dbReference type="InterPro" id="IPR003591">
    <property type="entry name" value="Leu-rich_rpt_typical-subtyp"/>
</dbReference>
<dbReference type="InterPro" id="IPR001611">
    <property type="entry name" value="Leu-rich_rpt"/>
</dbReference>
<comment type="caution">
    <text evidence="10">The sequence shown here is derived from an EMBL/GenBank/DDBJ whole genome shotgun (WGS) entry which is preliminary data.</text>
</comment>
<keyword evidence="2" id="KW-0433">Leucine-rich repeat</keyword>
<evidence type="ECO:0000256" key="5">
    <source>
        <dbReference type="ARBA" id="ARBA00022737"/>
    </source>
</evidence>
<comment type="subcellular location">
    <subcellularLocation>
        <location evidence="1">Membrane</location>
    </subcellularLocation>
</comment>
<evidence type="ECO:0000256" key="1">
    <source>
        <dbReference type="ARBA" id="ARBA00004370"/>
    </source>
</evidence>
<keyword evidence="4 8" id="KW-0732">Signal</keyword>
<keyword evidence="11" id="KW-1185">Reference proteome</keyword>
<dbReference type="InterPro" id="IPR032675">
    <property type="entry name" value="LRR_dom_sf"/>
</dbReference>
<dbReference type="GO" id="GO:0016020">
    <property type="term" value="C:membrane"/>
    <property type="evidence" value="ECO:0007669"/>
    <property type="project" value="UniProtKB-SubCell"/>
</dbReference>
<keyword evidence="6" id="KW-1133">Transmembrane helix</keyword>
<evidence type="ECO:0000256" key="7">
    <source>
        <dbReference type="ARBA" id="ARBA00023136"/>
    </source>
</evidence>
<dbReference type="FunFam" id="3.80.10.10:FF:000400">
    <property type="entry name" value="Nuclear pore complex protein NUP107"/>
    <property type="match status" value="1"/>
</dbReference>
<evidence type="ECO:0000256" key="6">
    <source>
        <dbReference type="ARBA" id="ARBA00022989"/>
    </source>
</evidence>
<dbReference type="EMBL" id="SZYD01000011">
    <property type="protein sequence ID" value="KAD4888483.1"/>
    <property type="molecule type" value="Genomic_DNA"/>
</dbReference>
<dbReference type="SMART" id="SM00369">
    <property type="entry name" value="LRR_TYP"/>
    <property type="match status" value="5"/>
</dbReference>